<dbReference type="Pfam" id="PF01694">
    <property type="entry name" value="Rhomboid"/>
    <property type="match status" value="1"/>
</dbReference>
<evidence type="ECO:0000256" key="1">
    <source>
        <dbReference type="SAM" id="Phobius"/>
    </source>
</evidence>
<evidence type="ECO:0000313" key="3">
    <source>
        <dbReference type="EMBL" id="MBU5676969.1"/>
    </source>
</evidence>
<accession>A0ABS6G472</accession>
<keyword evidence="3" id="KW-0378">Hydrolase</keyword>
<dbReference type="InterPro" id="IPR022764">
    <property type="entry name" value="Peptidase_S54_rhomboid_dom"/>
</dbReference>
<name>A0ABS6G472_9FIRM</name>
<feature type="transmembrane region" description="Helical" evidence="1">
    <location>
        <begin position="165"/>
        <end position="182"/>
    </location>
</feature>
<dbReference type="EMBL" id="JAHLQK010000004">
    <property type="protein sequence ID" value="MBU5676969.1"/>
    <property type="molecule type" value="Genomic_DNA"/>
</dbReference>
<evidence type="ECO:0000259" key="2">
    <source>
        <dbReference type="Pfam" id="PF01694"/>
    </source>
</evidence>
<reference evidence="3 4" key="1">
    <citation type="submission" date="2021-06" db="EMBL/GenBank/DDBJ databases">
        <authorList>
            <person name="Sun Q."/>
            <person name="Li D."/>
        </authorList>
    </citation>
    <scope>NUCLEOTIDE SEQUENCE [LARGE SCALE GENOMIC DNA]</scope>
    <source>
        <strain evidence="3 4">MSJ-5</strain>
    </source>
</reference>
<protein>
    <submittedName>
        <fullName evidence="3">Rhomboid family intramembrane serine protease</fullName>
    </submittedName>
</protein>
<dbReference type="PANTHER" id="PTHR43066">
    <property type="entry name" value="RHOMBOID-RELATED PROTEIN"/>
    <property type="match status" value="1"/>
</dbReference>
<dbReference type="GO" id="GO:0006508">
    <property type="term" value="P:proteolysis"/>
    <property type="evidence" value="ECO:0007669"/>
    <property type="project" value="UniProtKB-KW"/>
</dbReference>
<keyword evidence="1" id="KW-1133">Transmembrane helix</keyword>
<gene>
    <name evidence="3" type="ORF">KQI88_11135</name>
</gene>
<sequence length="191" mass="21345">MLKKIQYNSPAILTFTILSFISLILGQLTSNFSTALLFSVYRSSLADIFFYFRLIGHVLGHADLQHFLGNFLIILLIGPILEEKYGSRVIIRMMLITAIITGILNILLFDTALLGASGIVFMLILLSSFVNTQEGKIPLTLILIIILFVGREIIDVFFANDNISQLTHIVGGLCGGIFGFYIDRRKWRISA</sequence>
<comment type="caution">
    <text evidence="3">The sequence shown here is derived from an EMBL/GenBank/DDBJ whole genome shotgun (WGS) entry which is preliminary data.</text>
</comment>
<keyword evidence="4" id="KW-1185">Reference proteome</keyword>
<feature type="transmembrane region" description="Helical" evidence="1">
    <location>
        <begin position="50"/>
        <end position="77"/>
    </location>
</feature>
<keyword evidence="1" id="KW-0812">Transmembrane</keyword>
<dbReference type="GO" id="GO:0008233">
    <property type="term" value="F:peptidase activity"/>
    <property type="evidence" value="ECO:0007669"/>
    <property type="project" value="UniProtKB-KW"/>
</dbReference>
<keyword evidence="3" id="KW-0645">Protease</keyword>
<proteinExistence type="predicted"/>
<feature type="domain" description="Peptidase S54 rhomboid" evidence="2">
    <location>
        <begin position="51"/>
        <end position="182"/>
    </location>
</feature>
<feature type="transmembrane region" description="Helical" evidence="1">
    <location>
        <begin position="12"/>
        <end position="30"/>
    </location>
</feature>
<dbReference type="RefSeq" id="WP_216417345.1">
    <property type="nucleotide sequence ID" value="NZ_JAHLQK010000004.1"/>
</dbReference>
<evidence type="ECO:0000313" key="4">
    <source>
        <dbReference type="Proteomes" id="UP000779508"/>
    </source>
</evidence>
<feature type="transmembrane region" description="Helical" evidence="1">
    <location>
        <begin position="89"/>
        <end position="107"/>
    </location>
</feature>
<feature type="transmembrane region" description="Helical" evidence="1">
    <location>
        <begin position="113"/>
        <end position="130"/>
    </location>
</feature>
<feature type="transmembrane region" description="Helical" evidence="1">
    <location>
        <begin position="137"/>
        <end position="159"/>
    </location>
</feature>
<keyword evidence="1" id="KW-0472">Membrane</keyword>
<organism evidence="3 4">
    <name type="scientific">Alkaliphilus flagellatus</name>
    <dbReference type="NCBI Taxonomy" id="2841507"/>
    <lineage>
        <taxon>Bacteria</taxon>
        <taxon>Bacillati</taxon>
        <taxon>Bacillota</taxon>
        <taxon>Clostridia</taxon>
        <taxon>Peptostreptococcales</taxon>
        <taxon>Natronincolaceae</taxon>
        <taxon>Alkaliphilus</taxon>
    </lineage>
</organism>
<dbReference type="Proteomes" id="UP000779508">
    <property type="component" value="Unassembled WGS sequence"/>
</dbReference>